<accession>A0A0B0H8Y8</accession>
<dbReference type="Gene3D" id="2.60.40.10">
    <property type="entry name" value="Immunoglobulins"/>
    <property type="match status" value="1"/>
</dbReference>
<dbReference type="Proteomes" id="UP000190962">
    <property type="component" value="Unassembled WGS sequence"/>
</dbReference>
<gene>
    <name evidence="2" type="primary">soxZ</name>
    <name evidence="3" type="ORF">BOV88_05880</name>
    <name evidence="2" type="ORF">JV46_24700</name>
</gene>
<organism evidence="2 4">
    <name type="scientific">Solemya velum gill symbiont</name>
    <dbReference type="NCBI Taxonomy" id="2340"/>
    <lineage>
        <taxon>Bacteria</taxon>
        <taxon>Pseudomonadati</taxon>
        <taxon>Pseudomonadota</taxon>
        <taxon>Gammaproteobacteria</taxon>
        <taxon>sulfur-oxidizing symbionts</taxon>
    </lineage>
</organism>
<evidence type="ECO:0000313" key="4">
    <source>
        <dbReference type="Proteomes" id="UP000030856"/>
    </source>
</evidence>
<dbReference type="NCBIfam" id="TIGR04490">
    <property type="entry name" value="SoxZ_true"/>
    <property type="match status" value="1"/>
</dbReference>
<comment type="caution">
    <text evidence="2">The sequence shown here is derived from an EMBL/GenBank/DDBJ whole genome shotgun (WGS) entry which is preliminary data.</text>
</comment>
<dbReference type="EMBL" id="MPNX01000006">
    <property type="protein sequence ID" value="OOY35248.1"/>
    <property type="molecule type" value="Genomic_DNA"/>
</dbReference>
<dbReference type="EMBL" id="JRAA01000003">
    <property type="protein sequence ID" value="KHF24319.1"/>
    <property type="molecule type" value="Genomic_DNA"/>
</dbReference>
<dbReference type="OrthoDB" id="9795530at2"/>
<dbReference type="STRING" id="2340.JV46_24700"/>
<evidence type="ECO:0000313" key="2">
    <source>
        <dbReference type="EMBL" id="KHF24319.1"/>
    </source>
</evidence>
<reference evidence="2 4" key="1">
    <citation type="journal article" date="2014" name="BMC Genomics">
        <title>The genome of the intracellular bacterium of the coastal bivalve, Solemya velum: a blueprint for thriving in and out of symbiosis.</title>
        <authorList>
            <person name="Dmytrenko O."/>
            <person name="Russell S.L."/>
            <person name="Loo W.T."/>
            <person name="Fontanez K.M."/>
            <person name="Liao L."/>
            <person name="Roeselers G."/>
            <person name="Sharma R."/>
            <person name="Stewart F.J."/>
            <person name="Newton I.L."/>
            <person name="Woyke T."/>
            <person name="Wu D."/>
            <person name="Lang J.M."/>
            <person name="Eisen J.A."/>
            <person name="Cavanaugh C.M."/>
        </authorList>
    </citation>
    <scope>NUCLEOTIDE SEQUENCE [LARGE SCALE GENOMIC DNA]</scope>
    <source>
        <strain evidence="2 4">WH</strain>
    </source>
</reference>
<evidence type="ECO:0000313" key="5">
    <source>
        <dbReference type="Proteomes" id="UP000190962"/>
    </source>
</evidence>
<dbReference type="Proteomes" id="UP000030856">
    <property type="component" value="Unassembled WGS sequence"/>
</dbReference>
<dbReference type="InterPro" id="IPR014756">
    <property type="entry name" value="Ig_E-set"/>
</dbReference>
<dbReference type="Pfam" id="PF08770">
    <property type="entry name" value="SoxZ"/>
    <property type="match status" value="1"/>
</dbReference>
<dbReference type="eggNOG" id="COG5501">
    <property type="taxonomic scope" value="Bacteria"/>
</dbReference>
<proteinExistence type="predicted"/>
<keyword evidence="4" id="KW-1185">Reference proteome</keyword>
<sequence>MAKAKSSIKLRAKEKNGVTTVKALMSHPMETGQRKNKKTGENIPEHFIQEVVGEYNGKVVITTSWSGGVSKDPYLSFSFKGGANGEMVKVSWTDNKGGSDSNEVKIKGKK</sequence>
<evidence type="ECO:0000313" key="3">
    <source>
        <dbReference type="EMBL" id="OOY35248.1"/>
    </source>
</evidence>
<dbReference type="AlphaFoldDB" id="A0A0B0H8Y8"/>
<dbReference type="SUPFAM" id="SSF81296">
    <property type="entry name" value="E set domains"/>
    <property type="match status" value="1"/>
</dbReference>
<dbReference type="InterPro" id="IPR014880">
    <property type="entry name" value="SoxZ_dom"/>
</dbReference>
<dbReference type="InterPro" id="IPR013783">
    <property type="entry name" value="Ig-like_fold"/>
</dbReference>
<protein>
    <submittedName>
        <fullName evidence="2">Sulfur carrier protein SoxYZ, subunit Z</fullName>
    </submittedName>
    <submittedName>
        <fullName evidence="3">Thiosulfate oxidation carrier complex protein SoxZ</fullName>
    </submittedName>
</protein>
<dbReference type="InterPro" id="IPR030995">
    <property type="entry name" value="SoxZ"/>
</dbReference>
<evidence type="ECO:0000259" key="1">
    <source>
        <dbReference type="Pfam" id="PF08770"/>
    </source>
</evidence>
<name>A0A0B0H8Y8_SOVGS</name>
<dbReference type="RefSeq" id="WP_043118419.1">
    <property type="nucleotide sequence ID" value="NZ_JRAA01000003.1"/>
</dbReference>
<reference evidence="3 5" key="2">
    <citation type="submission" date="2016-11" db="EMBL/GenBank/DDBJ databases">
        <title>Mixed transmission modes and dynamic genome evolution in an obligate animal-bacterial symbiosis.</title>
        <authorList>
            <person name="Russell S.L."/>
            <person name="Corbett-Detig R.B."/>
            <person name="Cavanaugh C.M."/>
        </authorList>
    </citation>
    <scope>NUCLEOTIDE SEQUENCE [LARGE SCALE GENOMIC DNA]</scope>
    <source>
        <strain evidence="3">MA-KB16</strain>
    </source>
</reference>
<feature type="domain" description="Sulphur oxidation protein SoxZ" evidence="1">
    <location>
        <begin position="10"/>
        <end position="104"/>
    </location>
</feature>